<dbReference type="Gene3D" id="3.90.1200.10">
    <property type="match status" value="1"/>
</dbReference>
<reference evidence="2" key="1">
    <citation type="submission" date="2015-08" db="EMBL/GenBank/DDBJ databases">
        <title>Complete DNA Sequence of Pseudomonas syringae pv. actinidiae, the Causal Agent of Kiwifruit Canker Disease.</title>
        <authorList>
            <person name="Rikkerink E.H.A."/>
            <person name="Fineran P.C."/>
        </authorList>
    </citation>
    <scope>NUCLEOTIDE SEQUENCE</scope>
    <source>
        <strain evidence="2">DSM 13666</strain>
    </source>
</reference>
<dbReference type="EMBL" id="LILD01000001">
    <property type="protein sequence ID" value="KOO37884.1"/>
    <property type="molecule type" value="Genomic_DNA"/>
</dbReference>
<protein>
    <recommendedName>
        <fullName evidence="1">Aminoglycoside phosphotransferase domain-containing protein</fullName>
    </recommendedName>
</protein>
<name>A0A0M0KGD9_ALKHA</name>
<organism evidence="2">
    <name type="scientific">Halalkalibacterium halodurans</name>
    <name type="common">Bacillus halodurans</name>
    <dbReference type="NCBI Taxonomy" id="86665"/>
    <lineage>
        <taxon>Bacteria</taxon>
        <taxon>Bacillati</taxon>
        <taxon>Bacillota</taxon>
        <taxon>Bacilli</taxon>
        <taxon>Bacillales</taxon>
        <taxon>Bacillaceae</taxon>
        <taxon>Halalkalibacterium (ex Joshi et al. 2022)</taxon>
    </lineage>
</organism>
<gene>
    <name evidence="2" type="ORF">AMD02_02730</name>
</gene>
<proteinExistence type="predicted"/>
<dbReference type="PATRIC" id="fig|136160.3.peg.772"/>
<evidence type="ECO:0000259" key="1">
    <source>
        <dbReference type="Pfam" id="PF01636"/>
    </source>
</evidence>
<dbReference type="SUPFAM" id="SSF56112">
    <property type="entry name" value="Protein kinase-like (PK-like)"/>
    <property type="match status" value="1"/>
</dbReference>
<dbReference type="InterPro" id="IPR011009">
    <property type="entry name" value="Kinase-like_dom_sf"/>
</dbReference>
<sequence>MNEEQLFVWGEMLGTIHENLKNVPNDLAIKRPSWKDDLEKVKEWLPPNEIAAMKELEMISEWANQLPITKENFGIIHYDFELDNVRFNEITISALDFDDCAYYWYVADIVYALRDAGKFRVTTPAIKTFMKGYKSSTFLDEELLEEANGFERLHHLVSFARLLRSVDKDYSKEEPGYQMDLSKNLVSLINNYRLSFEQNHK</sequence>
<dbReference type="InterPro" id="IPR002575">
    <property type="entry name" value="Aminoglycoside_PTrfase"/>
</dbReference>
<comment type="caution">
    <text evidence="2">The sequence shown here is derived from an EMBL/GenBank/DDBJ whole genome shotgun (WGS) entry which is preliminary data.</text>
</comment>
<accession>A0A0M0KGD9</accession>
<dbReference type="Pfam" id="PF01636">
    <property type="entry name" value="APH"/>
    <property type="match status" value="1"/>
</dbReference>
<feature type="domain" description="Aminoglycoside phosphotransferase" evidence="1">
    <location>
        <begin position="9"/>
        <end position="134"/>
    </location>
</feature>
<dbReference type="AlphaFoldDB" id="A0A0M0KGD9"/>
<evidence type="ECO:0000313" key="2">
    <source>
        <dbReference type="EMBL" id="KOO37884.1"/>
    </source>
</evidence>